<gene>
    <name evidence="2" type="ORF">CAUJ_LOCUS11266</name>
</gene>
<feature type="region of interest" description="Disordered" evidence="1">
    <location>
        <begin position="1"/>
        <end position="52"/>
    </location>
</feature>
<dbReference type="AlphaFoldDB" id="A0A8S1HK17"/>
<proteinExistence type="predicted"/>
<evidence type="ECO:0000256" key="1">
    <source>
        <dbReference type="SAM" id="MobiDB-lite"/>
    </source>
</evidence>
<comment type="caution">
    <text evidence="2">The sequence shown here is derived from an EMBL/GenBank/DDBJ whole genome shotgun (WGS) entry which is preliminary data.</text>
</comment>
<dbReference type="OrthoDB" id="5799141at2759"/>
<evidence type="ECO:0000313" key="2">
    <source>
        <dbReference type="EMBL" id="CAD6195347.1"/>
    </source>
</evidence>
<sequence length="435" mass="49281">MDPELLNDEDYETDTIIRRKKPQKAEDELTDSGTRRNSFRSPLSSFDDRPSPNLLSPSFDLSMLSPSPTFFPLHDPRFDFLPISEEDDERWQKEDYFRTGRITKGVSYNIMTGKLMADEHEKIEIVEKKNEADLTSETEKSTSSGYKSTKDLENEIMSFSDVFSAIPRAFNYADSLPEVNGAWVLKHREEELDQLTTFELQAPICAALNSRHYLLMFFGIDERDRVTGCELSARDRVCFRMALSRAVAGEFQPPLINAAPATLHGMNRADDLAAVTSTVDVVFLPILPVTSSDEPTTRRYVIVVRVKEKTEKVYQLSSGRIYIEENGVPVQLSCLEEASRMILGDRIIPELCEPIVVEDFVKEVEAEPEEAKEKVVAVKMPRRNILRDLNVLRVKRLAETMKEKLPKGGVLRYAMCAAIGSAAAICGHKIVRKYL</sequence>
<reference evidence="2" key="1">
    <citation type="submission" date="2020-10" db="EMBL/GenBank/DDBJ databases">
        <authorList>
            <person name="Kikuchi T."/>
        </authorList>
    </citation>
    <scope>NUCLEOTIDE SEQUENCE</scope>
    <source>
        <strain evidence="2">NKZ352</strain>
    </source>
</reference>
<feature type="compositionally biased region" description="Polar residues" evidence="1">
    <location>
        <begin position="31"/>
        <end position="44"/>
    </location>
</feature>
<evidence type="ECO:0000313" key="3">
    <source>
        <dbReference type="Proteomes" id="UP000835052"/>
    </source>
</evidence>
<protein>
    <submittedName>
        <fullName evidence="2">Uncharacterized protein</fullName>
    </submittedName>
</protein>
<feature type="compositionally biased region" description="Acidic residues" evidence="1">
    <location>
        <begin position="1"/>
        <end position="13"/>
    </location>
</feature>
<name>A0A8S1HK17_9PELO</name>
<dbReference type="Proteomes" id="UP000835052">
    <property type="component" value="Unassembled WGS sequence"/>
</dbReference>
<accession>A0A8S1HK17</accession>
<organism evidence="2 3">
    <name type="scientific">Caenorhabditis auriculariae</name>
    <dbReference type="NCBI Taxonomy" id="2777116"/>
    <lineage>
        <taxon>Eukaryota</taxon>
        <taxon>Metazoa</taxon>
        <taxon>Ecdysozoa</taxon>
        <taxon>Nematoda</taxon>
        <taxon>Chromadorea</taxon>
        <taxon>Rhabditida</taxon>
        <taxon>Rhabditina</taxon>
        <taxon>Rhabditomorpha</taxon>
        <taxon>Rhabditoidea</taxon>
        <taxon>Rhabditidae</taxon>
        <taxon>Peloderinae</taxon>
        <taxon>Caenorhabditis</taxon>
    </lineage>
</organism>
<dbReference type="EMBL" id="CAJGYM010000054">
    <property type="protein sequence ID" value="CAD6195347.1"/>
    <property type="molecule type" value="Genomic_DNA"/>
</dbReference>
<keyword evidence="3" id="KW-1185">Reference proteome</keyword>